<accession>A0A420B7H9</accession>
<comment type="caution">
    <text evidence="1">The sequence shown here is derived from an EMBL/GenBank/DDBJ whole genome shotgun (WGS) entry which is preliminary data.</text>
</comment>
<evidence type="ECO:0000313" key="2">
    <source>
        <dbReference type="Proteomes" id="UP000286246"/>
    </source>
</evidence>
<proteinExistence type="predicted"/>
<dbReference type="EMBL" id="RAPY01000002">
    <property type="protein sequence ID" value="RKE52651.1"/>
    <property type="molecule type" value="Genomic_DNA"/>
</dbReference>
<organism evidence="1 2">
    <name type="scientific">Sphingobacterium detergens</name>
    <dbReference type="NCBI Taxonomy" id="1145106"/>
    <lineage>
        <taxon>Bacteria</taxon>
        <taxon>Pseudomonadati</taxon>
        <taxon>Bacteroidota</taxon>
        <taxon>Sphingobacteriia</taxon>
        <taxon>Sphingobacteriales</taxon>
        <taxon>Sphingobacteriaceae</taxon>
        <taxon>Sphingobacterium</taxon>
    </lineage>
</organism>
<dbReference type="Proteomes" id="UP000286246">
    <property type="component" value="Unassembled WGS sequence"/>
</dbReference>
<dbReference type="AlphaFoldDB" id="A0A420B7H9"/>
<protein>
    <submittedName>
        <fullName evidence="1">Uncharacterized protein</fullName>
    </submittedName>
</protein>
<evidence type="ECO:0000313" key="1">
    <source>
        <dbReference type="EMBL" id="RKE52651.1"/>
    </source>
</evidence>
<reference evidence="1 2" key="1">
    <citation type="submission" date="2018-09" db="EMBL/GenBank/DDBJ databases">
        <title>Genomic Encyclopedia of Type Strains, Phase III (KMG-III): the genomes of soil and plant-associated and newly described type strains.</title>
        <authorList>
            <person name="Whitman W."/>
        </authorList>
    </citation>
    <scope>NUCLEOTIDE SEQUENCE [LARGE SCALE GENOMIC DNA]</scope>
    <source>
        <strain evidence="1 2">CECT 7938</strain>
    </source>
</reference>
<name>A0A420B7H9_SPHD1</name>
<gene>
    <name evidence="1" type="ORF">DFQ12_2893</name>
</gene>
<sequence length="29" mass="3571">MINKIGFPRIYTDHKTNEQEVFNDRYNNL</sequence>
<keyword evidence="2" id="KW-1185">Reference proteome</keyword>